<dbReference type="EMBL" id="CP045798">
    <property type="protein sequence ID" value="QNB48105.1"/>
    <property type="molecule type" value="Genomic_DNA"/>
</dbReference>
<keyword evidence="4" id="KW-1185">Reference proteome</keyword>
<dbReference type="Pfam" id="PF01969">
    <property type="entry name" value="Ni_insertion"/>
    <property type="match status" value="1"/>
</dbReference>
<dbReference type="RefSeq" id="WP_034420744.1">
    <property type="nucleotide sequence ID" value="NZ_CP045798.1"/>
</dbReference>
<evidence type="ECO:0000256" key="1">
    <source>
        <dbReference type="ARBA" id="ARBA00022596"/>
    </source>
</evidence>
<dbReference type="KEGG" id="tfr:BR63_18635"/>
<dbReference type="InterPro" id="IPR002822">
    <property type="entry name" value="Ni_insertion"/>
</dbReference>
<reference evidence="3 4" key="1">
    <citation type="journal article" date="2019" name="Front. Microbiol.">
        <title>Thermoanaerosceptrum fracticalcis gen. nov. sp. nov., a Novel Fumarate-Fermenting Microorganism From a Deep Fractured Carbonate Aquifer of the US Great Basin.</title>
        <authorList>
            <person name="Hamilton-Brehm S.D."/>
            <person name="Stewart L.E."/>
            <person name="Zavarin M."/>
            <person name="Caldwell M."/>
            <person name="Lawson P.A."/>
            <person name="Onstott T.C."/>
            <person name="Grzymski J."/>
            <person name="Neveux I."/>
            <person name="Lollar B.S."/>
            <person name="Russell C.E."/>
            <person name="Moser D.P."/>
        </authorList>
    </citation>
    <scope>NUCLEOTIDE SEQUENCE [LARGE SCALE GENOMIC DNA]</scope>
    <source>
        <strain evidence="3 4">DRI-13</strain>
    </source>
</reference>
<dbReference type="PANTHER" id="PTHR36566">
    <property type="entry name" value="NICKEL INSERTION PROTEIN-RELATED"/>
    <property type="match status" value="1"/>
</dbReference>
<proteinExistence type="predicted"/>
<keyword evidence="2" id="KW-0456">Lyase</keyword>
<dbReference type="PANTHER" id="PTHR36566:SF1">
    <property type="entry name" value="PYRIDINIUM-3,5-BISTHIOCARBOXYLIC ACID MONONUCLEOTIDE NICKEL INSERTION PROTEIN"/>
    <property type="match status" value="1"/>
</dbReference>
<dbReference type="OrthoDB" id="9765625at2"/>
<dbReference type="Gene3D" id="3.10.20.300">
    <property type="entry name" value="mk0293 like domain"/>
    <property type="match status" value="1"/>
</dbReference>
<protein>
    <submittedName>
        <fullName evidence="3">DUF111 family protein</fullName>
    </submittedName>
</protein>
<evidence type="ECO:0000313" key="3">
    <source>
        <dbReference type="EMBL" id="QNB48105.1"/>
    </source>
</evidence>
<accession>A0A7G6E7Q1</accession>
<evidence type="ECO:0000313" key="4">
    <source>
        <dbReference type="Proteomes" id="UP000515847"/>
    </source>
</evidence>
<dbReference type="AlphaFoldDB" id="A0A7G6E7Q1"/>
<keyword evidence="1" id="KW-0533">Nickel</keyword>
<gene>
    <name evidence="3" type="ORF">BR63_18635</name>
</gene>
<name>A0A7G6E7Q1_THEFR</name>
<evidence type="ECO:0000256" key="2">
    <source>
        <dbReference type="ARBA" id="ARBA00023239"/>
    </source>
</evidence>
<sequence length="361" mass="40405">MCSIYIDCPSEISSCALLAGMIDCMLIDLDKIKQDLSYPVGGKGLINAKKLVKQGSTVTLLIRDVSRQINLSEAYEIIGNITPEAKVNRKLKEYLDYHTDSSVEKISLQDLLVAAIIIYSLEKSDIKKVICSSIKGRINNPALLKILPGMLMKGDFSVTSSLDISTLALLKIIVHEYSDTFTIKVKSVGIGYHSLTQDEGIKIFLVESTYEKYREVDVIETNIDDMNPQFYDYVCEKIRALGAHEVYLTPVYMKKGRPGIVIRIICSPSLTHSVIRLIYLESSSIGVRVYKAFTTKAEKELHEIHTPYGKVRVKTAQNGGSLVNVSPEYEDCKKIAIKTGKPLKFIYQEVTNIFLQSQSEN</sequence>
<organism evidence="3 4">
    <name type="scientific">Thermanaerosceptrum fracticalcis</name>
    <dbReference type="NCBI Taxonomy" id="1712410"/>
    <lineage>
        <taxon>Bacteria</taxon>
        <taxon>Bacillati</taxon>
        <taxon>Bacillota</taxon>
        <taxon>Clostridia</taxon>
        <taxon>Eubacteriales</taxon>
        <taxon>Peptococcaceae</taxon>
        <taxon>Thermanaerosceptrum</taxon>
    </lineage>
</organism>
<dbReference type="Gene3D" id="3.30.70.1380">
    <property type="entry name" value="Transcriptional regulatory protein pf0864 domain like"/>
    <property type="match status" value="1"/>
</dbReference>
<dbReference type="Proteomes" id="UP000515847">
    <property type="component" value="Chromosome"/>
</dbReference>
<dbReference type="GO" id="GO:0016829">
    <property type="term" value="F:lyase activity"/>
    <property type="evidence" value="ECO:0007669"/>
    <property type="project" value="UniProtKB-KW"/>
</dbReference>